<proteinExistence type="predicted"/>
<accession>A0A382LTC1</accession>
<protein>
    <submittedName>
        <fullName evidence="1">Uncharacterized protein</fullName>
    </submittedName>
</protein>
<evidence type="ECO:0000313" key="1">
    <source>
        <dbReference type="EMBL" id="SVC39908.1"/>
    </source>
</evidence>
<sequence length="25" mass="2902">MQYFLLPKGPFDQLLTSIDHLLQLA</sequence>
<dbReference type="EMBL" id="UINC01089106">
    <property type="protein sequence ID" value="SVC39908.1"/>
    <property type="molecule type" value="Genomic_DNA"/>
</dbReference>
<reference evidence="1" key="1">
    <citation type="submission" date="2018-05" db="EMBL/GenBank/DDBJ databases">
        <authorList>
            <person name="Lanie J.A."/>
            <person name="Ng W.-L."/>
            <person name="Kazmierczak K.M."/>
            <person name="Andrzejewski T.M."/>
            <person name="Davidsen T.M."/>
            <person name="Wayne K.J."/>
            <person name="Tettelin H."/>
            <person name="Glass J.I."/>
            <person name="Rusch D."/>
            <person name="Podicherti R."/>
            <person name="Tsui H.-C.T."/>
            <person name="Winkler M.E."/>
        </authorList>
    </citation>
    <scope>NUCLEOTIDE SEQUENCE</scope>
</reference>
<organism evidence="1">
    <name type="scientific">marine metagenome</name>
    <dbReference type="NCBI Taxonomy" id="408172"/>
    <lineage>
        <taxon>unclassified sequences</taxon>
        <taxon>metagenomes</taxon>
        <taxon>ecological metagenomes</taxon>
    </lineage>
</organism>
<name>A0A382LTC1_9ZZZZ</name>
<dbReference type="AlphaFoldDB" id="A0A382LTC1"/>
<gene>
    <name evidence="1" type="ORF">METZ01_LOCUS292762</name>
</gene>